<dbReference type="VEuPathDB" id="VectorBase:GBRI000650"/>
<evidence type="ECO:0000313" key="3">
    <source>
        <dbReference type="Proteomes" id="UP000091820"/>
    </source>
</evidence>
<evidence type="ECO:0000313" key="2">
    <source>
        <dbReference type="EnsemblMetazoa" id="GBRI000650-PA"/>
    </source>
</evidence>
<organism evidence="2 3">
    <name type="scientific">Glossina brevipalpis</name>
    <dbReference type="NCBI Taxonomy" id="37001"/>
    <lineage>
        <taxon>Eukaryota</taxon>
        <taxon>Metazoa</taxon>
        <taxon>Ecdysozoa</taxon>
        <taxon>Arthropoda</taxon>
        <taxon>Hexapoda</taxon>
        <taxon>Insecta</taxon>
        <taxon>Pterygota</taxon>
        <taxon>Neoptera</taxon>
        <taxon>Endopterygota</taxon>
        <taxon>Diptera</taxon>
        <taxon>Brachycera</taxon>
        <taxon>Muscomorpha</taxon>
        <taxon>Hippoboscoidea</taxon>
        <taxon>Glossinidae</taxon>
        <taxon>Glossina</taxon>
    </lineage>
</organism>
<keyword evidence="1" id="KW-1133">Transmembrane helix</keyword>
<dbReference type="AlphaFoldDB" id="A0A1A9VZN6"/>
<protein>
    <submittedName>
        <fullName evidence="2">Uncharacterized protein</fullName>
    </submittedName>
</protein>
<feature type="transmembrane region" description="Helical" evidence="1">
    <location>
        <begin position="7"/>
        <end position="25"/>
    </location>
</feature>
<evidence type="ECO:0000256" key="1">
    <source>
        <dbReference type="SAM" id="Phobius"/>
    </source>
</evidence>
<keyword evidence="1" id="KW-0472">Membrane</keyword>
<reference evidence="3" key="1">
    <citation type="submission" date="2014-03" db="EMBL/GenBank/DDBJ databases">
        <authorList>
            <person name="Aksoy S."/>
            <person name="Warren W."/>
            <person name="Wilson R.K."/>
        </authorList>
    </citation>
    <scope>NUCLEOTIDE SEQUENCE [LARGE SCALE GENOMIC DNA]</scope>
    <source>
        <strain evidence="3">IAEA</strain>
    </source>
</reference>
<name>A0A1A9VZN6_9MUSC</name>
<dbReference type="EnsemblMetazoa" id="GBRI000650-RA">
    <property type="protein sequence ID" value="GBRI000650-PA"/>
    <property type="gene ID" value="GBRI000650"/>
</dbReference>
<keyword evidence="3" id="KW-1185">Reference proteome</keyword>
<proteinExistence type="predicted"/>
<accession>A0A1A9VZN6</accession>
<sequence length="122" mass="14222">MTYATSCAFIYLLLFFISLFIVVLFPGCSLRSMAVFVQVCHLKHVRNWGLSTRNNEQTGKNGNKYEVKTIYMEWQGLGITISKISNLNTFGRDYSRREYRESRIQDKGTYGRAVIEVYLQEK</sequence>
<reference evidence="2" key="2">
    <citation type="submission" date="2020-05" db="UniProtKB">
        <authorList>
            <consortium name="EnsemblMetazoa"/>
        </authorList>
    </citation>
    <scope>IDENTIFICATION</scope>
    <source>
        <strain evidence="2">IAEA</strain>
    </source>
</reference>
<dbReference type="Proteomes" id="UP000091820">
    <property type="component" value="Unassembled WGS sequence"/>
</dbReference>
<keyword evidence="1" id="KW-0812">Transmembrane</keyword>